<feature type="domain" description="Gamma-glutamylcyclotransferase AIG2-like" evidence="1">
    <location>
        <begin position="11"/>
        <end position="145"/>
    </location>
</feature>
<accession>A0A4U0SP16</accession>
<keyword evidence="2" id="KW-0808">Transferase</keyword>
<dbReference type="InterPro" id="IPR009288">
    <property type="entry name" value="AIG2-like_dom"/>
</dbReference>
<protein>
    <submittedName>
        <fullName evidence="2">Gamma-glutamylcyclotransferase</fullName>
    </submittedName>
</protein>
<keyword evidence="3" id="KW-1185">Reference proteome</keyword>
<comment type="caution">
    <text evidence="2">The sequence shown here is derived from an EMBL/GenBank/DDBJ whole genome shotgun (WGS) entry which is preliminary data.</text>
</comment>
<dbReference type="OrthoDB" id="5070127at2"/>
<dbReference type="EMBL" id="SUMC01000011">
    <property type="protein sequence ID" value="TKA10893.1"/>
    <property type="molecule type" value="Genomic_DNA"/>
</dbReference>
<evidence type="ECO:0000313" key="2">
    <source>
        <dbReference type="EMBL" id="TKA10893.1"/>
    </source>
</evidence>
<gene>
    <name evidence="2" type="ORF">FCI23_14800</name>
</gene>
<evidence type="ECO:0000313" key="3">
    <source>
        <dbReference type="Proteomes" id="UP000305778"/>
    </source>
</evidence>
<evidence type="ECO:0000259" key="1">
    <source>
        <dbReference type="Pfam" id="PF06094"/>
    </source>
</evidence>
<dbReference type="GO" id="GO:0016740">
    <property type="term" value="F:transferase activity"/>
    <property type="evidence" value="ECO:0007669"/>
    <property type="project" value="UniProtKB-KW"/>
</dbReference>
<name>A0A4U0SP16_9ACTN</name>
<dbReference type="Pfam" id="PF06094">
    <property type="entry name" value="GGACT"/>
    <property type="match status" value="1"/>
</dbReference>
<dbReference type="InterPro" id="IPR013024">
    <property type="entry name" value="GGCT-like"/>
</dbReference>
<dbReference type="InterPro" id="IPR036568">
    <property type="entry name" value="GGCT-like_sf"/>
</dbReference>
<dbReference type="SUPFAM" id="SSF110857">
    <property type="entry name" value="Gamma-glutamyl cyclotransferase-like"/>
    <property type="match status" value="1"/>
</dbReference>
<dbReference type="Proteomes" id="UP000305778">
    <property type="component" value="Unassembled WGS sequence"/>
</dbReference>
<sequence length="146" mass="16264">MRHDDRPRLSFFVYGTLRPGEANHDSLLRGRIESEVPAVLSGAALYDGPGYPYAFDDPDGGRVISRVVGELIEPLPELYDQVLADLDRLEEYVPGRDANLYERVAREVRANGPGTVTAWVYLAGAALERALRADGRRIPGGDWKRR</sequence>
<dbReference type="Gene3D" id="3.10.490.10">
    <property type="entry name" value="Gamma-glutamyl cyclotransferase-like"/>
    <property type="match status" value="1"/>
</dbReference>
<proteinExistence type="predicted"/>
<dbReference type="AlphaFoldDB" id="A0A4U0SP16"/>
<organism evidence="2 3">
    <name type="scientific">Actinacidiphila oryziradicis</name>
    <dbReference type="NCBI Taxonomy" id="2571141"/>
    <lineage>
        <taxon>Bacteria</taxon>
        <taxon>Bacillati</taxon>
        <taxon>Actinomycetota</taxon>
        <taxon>Actinomycetes</taxon>
        <taxon>Kitasatosporales</taxon>
        <taxon>Streptomycetaceae</taxon>
        <taxon>Actinacidiphila</taxon>
    </lineage>
</organism>
<dbReference type="RefSeq" id="WP_136724314.1">
    <property type="nucleotide sequence ID" value="NZ_JAOPYF010000149.1"/>
</dbReference>
<reference evidence="2 3" key="1">
    <citation type="submission" date="2019-04" db="EMBL/GenBank/DDBJ databases">
        <title>Streptomyces oryziradicis sp. nov., a novel actinomycete isolated from rhizosphere soil of rice (Oryza sativa L.).</title>
        <authorList>
            <person name="Li C."/>
        </authorList>
    </citation>
    <scope>NUCLEOTIDE SEQUENCE [LARGE SCALE GENOMIC DNA]</scope>
    <source>
        <strain evidence="2 3">NEAU-C40</strain>
    </source>
</reference>
<dbReference type="CDD" id="cd06661">
    <property type="entry name" value="GGCT_like"/>
    <property type="match status" value="1"/>
</dbReference>